<reference evidence="8" key="1">
    <citation type="journal article" date="2017" name="Appl. Environ. Microbiol.">
        <title>Genomic Analysis of Calderihabitans maritimus KKC1, a Thermophilic, Hydrogenogenic, Carboxydotrophic Bacterium Isolated from Marine Sediment.</title>
        <authorList>
            <person name="Omae K."/>
            <person name="Yoneda Y."/>
            <person name="Fukuyama Y."/>
            <person name="Yoshida T."/>
            <person name="Sako Y."/>
        </authorList>
    </citation>
    <scope>NUCLEOTIDE SEQUENCE [LARGE SCALE GENOMIC DNA]</scope>
    <source>
        <strain evidence="8">KKC1</strain>
    </source>
</reference>
<dbReference type="EMBL" id="BDGJ01000197">
    <property type="protein sequence ID" value="GAW94028.1"/>
    <property type="molecule type" value="Genomic_DNA"/>
</dbReference>
<keyword evidence="3 6" id="KW-0812">Transmembrane</keyword>
<dbReference type="InterPro" id="IPR050833">
    <property type="entry name" value="Poly_Biosynth_Transport"/>
</dbReference>
<keyword evidence="4 6" id="KW-1133">Transmembrane helix</keyword>
<evidence type="ECO:0000256" key="4">
    <source>
        <dbReference type="ARBA" id="ARBA00022989"/>
    </source>
</evidence>
<name>A0A1Z5HX80_9FIRM</name>
<feature type="transmembrane region" description="Helical" evidence="6">
    <location>
        <begin position="166"/>
        <end position="185"/>
    </location>
</feature>
<feature type="transmembrane region" description="Helical" evidence="6">
    <location>
        <begin position="356"/>
        <end position="376"/>
    </location>
</feature>
<dbReference type="PANTHER" id="PTHR30250:SF11">
    <property type="entry name" value="O-ANTIGEN TRANSPORTER-RELATED"/>
    <property type="match status" value="1"/>
</dbReference>
<evidence type="ECO:0000256" key="6">
    <source>
        <dbReference type="SAM" id="Phobius"/>
    </source>
</evidence>
<dbReference type="InterPro" id="IPR002797">
    <property type="entry name" value="Polysacc_synth"/>
</dbReference>
<protein>
    <submittedName>
        <fullName evidence="7">Polysaccharide biosynthesis protein</fullName>
    </submittedName>
</protein>
<dbReference type="CDD" id="cd13128">
    <property type="entry name" value="MATE_Wzx_like"/>
    <property type="match status" value="1"/>
</dbReference>
<comment type="caution">
    <text evidence="7">The sequence shown here is derived from an EMBL/GenBank/DDBJ whole genome shotgun (WGS) entry which is preliminary data.</text>
</comment>
<feature type="transmembrane region" description="Helical" evidence="6">
    <location>
        <begin position="98"/>
        <end position="119"/>
    </location>
</feature>
<comment type="subcellular location">
    <subcellularLocation>
        <location evidence="1">Cell membrane</location>
        <topology evidence="1">Multi-pass membrane protein</topology>
    </subcellularLocation>
</comment>
<sequence length="485" mass="52805">MQNNQRIRYCSIGRVKCTLPTRQTMKSGIKARQSLKNLIKLIPGKQDQGKLYTHLVTSTVGTFTLKVTSTGLAFLTNLLLARLLGATGYGAYAYAMAWVGLLSVPATLGFHQLLVRNVAIYHAQENWSLMQGLLRFSNRVVLITSIVLMAAAAPIGWVLFGSKNEYGMLHALWLALLMLPITALTQLRQSALRGLHQIIRGQLPEMLIRPLLLVSFIASAYLLFHQYLSALLAVLFNVVATLIALAVASHWLGKVLPEEVKTVEPETRIWPWIRNALPLLLVASIQIINFQIDFILLGAFKGAEQVGVYAIVKRVTDIIVFVLSAVEVTIAPSIASLYAREQTVQLQQMISNTAKIILAVAVPIVAVLVAFGKSILSLFGSDFMSGQLALVVLSVGQLMNAGFGPVGQLAIHTGNENGTALIVGLAALMNILLNLLLIPKWGVVGAAMATAVSLAVWNLLLSVFVYRRTGIISVAFHPRSFWGVR</sequence>
<evidence type="ECO:0000313" key="8">
    <source>
        <dbReference type="Proteomes" id="UP000197032"/>
    </source>
</evidence>
<dbReference type="GO" id="GO:0005886">
    <property type="term" value="C:plasma membrane"/>
    <property type="evidence" value="ECO:0007669"/>
    <property type="project" value="UniProtKB-SubCell"/>
</dbReference>
<feature type="transmembrane region" description="Helical" evidence="6">
    <location>
        <begin position="444"/>
        <end position="466"/>
    </location>
</feature>
<dbReference type="OrthoDB" id="5240734at2"/>
<evidence type="ECO:0000313" key="7">
    <source>
        <dbReference type="EMBL" id="GAW94028.1"/>
    </source>
</evidence>
<accession>A0A1Z5HX80</accession>
<evidence type="ECO:0000256" key="5">
    <source>
        <dbReference type="ARBA" id="ARBA00023136"/>
    </source>
</evidence>
<evidence type="ECO:0000256" key="1">
    <source>
        <dbReference type="ARBA" id="ARBA00004651"/>
    </source>
</evidence>
<feature type="transmembrane region" description="Helical" evidence="6">
    <location>
        <begin position="276"/>
        <end position="298"/>
    </location>
</feature>
<feature type="transmembrane region" description="Helical" evidence="6">
    <location>
        <begin position="388"/>
        <end position="406"/>
    </location>
</feature>
<feature type="transmembrane region" description="Helical" evidence="6">
    <location>
        <begin position="418"/>
        <end position="438"/>
    </location>
</feature>
<feature type="transmembrane region" description="Helical" evidence="6">
    <location>
        <begin position="206"/>
        <end position="224"/>
    </location>
</feature>
<dbReference type="AlphaFoldDB" id="A0A1Z5HX80"/>
<evidence type="ECO:0000256" key="2">
    <source>
        <dbReference type="ARBA" id="ARBA00022475"/>
    </source>
</evidence>
<dbReference type="Proteomes" id="UP000197032">
    <property type="component" value="Unassembled WGS sequence"/>
</dbReference>
<keyword evidence="2" id="KW-1003">Cell membrane</keyword>
<dbReference type="Pfam" id="PF01943">
    <property type="entry name" value="Polysacc_synt"/>
    <property type="match status" value="1"/>
</dbReference>
<keyword evidence="5 6" id="KW-0472">Membrane</keyword>
<feature type="transmembrane region" description="Helical" evidence="6">
    <location>
        <begin position="318"/>
        <end position="335"/>
    </location>
</feature>
<gene>
    <name evidence="7" type="ORF">KKC1_31470</name>
</gene>
<dbReference type="PANTHER" id="PTHR30250">
    <property type="entry name" value="PST FAMILY PREDICTED COLANIC ACID TRANSPORTER"/>
    <property type="match status" value="1"/>
</dbReference>
<organism evidence="7 8">
    <name type="scientific">Calderihabitans maritimus</name>
    <dbReference type="NCBI Taxonomy" id="1246530"/>
    <lineage>
        <taxon>Bacteria</taxon>
        <taxon>Bacillati</taxon>
        <taxon>Bacillota</taxon>
        <taxon>Clostridia</taxon>
        <taxon>Neomoorellales</taxon>
        <taxon>Calderihabitantaceae</taxon>
        <taxon>Calderihabitans</taxon>
    </lineage>
</organism>
<proteinExistence type="predicted"/>
<feature type="transmembrane region" description="Helical" evidence="6">
    <location>
        <begin position="140"/>
        <end position="160"/>
    </location>
</feature>
<evidence type="ECO:0000256" key="3">
    <source>
        <dbReference type="ARBA" id="ARBA00022692"/>
    </source>
</evidence>
<feature type="transmembrane region" description="Helical" evidence="6">
    <location>
        <begin position="230"/>
        <end position="252"/>
    </location>
</feature>
<keyword evidence="8" id="KW-1185">Reference proteome</keyword>